<proteinExistence type="predicted"/>
<name>A0ABW4KRY2_9BURK</name>
<keyword evidence="3" id="KW-1185">Reference proteome</keyword>
<reference evidence="3" key="1">
    <citation type="journal article" date="2019" name="Int. J. Syst. Evol. Microbiol.">
        <title>The Global Catalogue of Microorganisms (GCM) 10K type strain sequencing project: providing services to taxonomists for standard genome sequencing and annotation.</title>
        <authorList>
            <consortium name="The Broad Institute Genomics Platform"/>
            <consortium name="The Broad Institute Genome Sequencing Center for Infectious Disease"/>
            <person name="Wu L."/>
            <person name="Ma J."/>
        </authorList>
    </citation>
    <scope>NUCLEOTIDE SEQUENCE [LARGE SCALE GENOMIC DNA]</scope>
    <source>
        <strain evidence="3">LMG 29247</strain>
    </source>
</reference>
<comment type="caution">
    <text evidence="2">The sequence shown here is derived from an EMBL/GenBank/DDBJ whole genome shotgun (WGS) entry which is preliminary data.</text>
</comment>
<feature type="region of interest" description="Disordered" evidence="1">
    <location>
        <begin position="1"/>
        <end position="23"/>
    </location>
</feature>
<evidence type="ECO:0000256" key="1">
    <source>
        <dbReference type="SAM" id="MobiDB-lite"/>
    </source>
</evidence>
<dbReference type="Proteomes" id="UP001597304">
    <property type="component" value="Unassembled WGS sequence"/>
</dbReference>
<dbReference type="RefSeq" id="WP_147912661.1">
    <property type="nucleotide sequence ID" value="NZ_JBHUEJ010000016.1"/>
</dbReference>
<sequence length="77" mass="8040">MPFTPPLTHWHAGERRPGACGQRDVNPGVARAAAVAGRPHSPSPAGCAATLHAIGRSERIATLAAARIAVLLAGWWR</sequence>
<dbReference type="EMBL" id="JBHUEJ010000016">
    <property type="protein sequence ID" value="MFD1710539.1"/>
    <property type="molecule type" value="Genomic_DNA"/>
</dbReference>
<organism evidence="2 3">
    <name type="scientific">Ottowia flava</name>
    <dbReference type="NCBI Taxonomy" id="2675430"/>
    <lineage>
        <taxon>Bacteria</taxon>
        <taxon>Pseudomonadati</taxon>
        <taxon>Pseudomonadota</taxon>
        <taxon>Betaproteobacteria</taxon>
        <taxon>Burkholderiales</taxon>
        <taxon>Comamonadaceae</taxon>
        <taxon>Ottowia</taxon>
    </lineage>
</organism>
<evidence type="ECO:0000313" key="3">
    <source>
        <dbReference type="Proteomes" id="UP001597304"/>
    </source>
</evidence>
<gene>
    <name evidence="2" type="ORF">ACFSF0_07965</name>
</gene>
<evidence type="ECO:0000313" key="2">
    <source>
        <dbReference type="EMBL" id="MFD1710539.1"/>
    </source>
</evidence>
<protein>
    <submittedName>
        <fullName evidence="2">Uncharacterized protein</fullName>
    </submittedName>
</protein>
<accession>A0ABW4KRY2</accession>